<reference evidence="1" key="1">
    <citation type="journal article" date="2014" name="Front. Microbiol.">
        <title>High frequency of phylogenetically diverse reductive dehalogenase-homologous genes in deep subseafloor sedimentary metagenomes.</title>
        <authorList>
            <person name="Kawai M."/>
            <person name="Futagami T."/>
            <person name="Toyoda A."/>
            <person name="Takaki Y."/>
            <person name="Nishi S."/>
            <person name="Hori S."/>
            <person name="Arai W."/>
            <person name="Tsubouchi T."/>
            <person name="Morono Y."/>
            <person name="Uchiyama I."/>
            <person name="Ito T."/>
            <person name="Fujiyama A."/>
            <person name="Inagaki F."/>
            <person name="Takami H."/>
        </authorList>
    </citation>
    <scope>NUCLEOTIDE SEQUENCE</scope>
    <source>
        <strain evidence="1">Expedition CK06-06</strain>
    </source>
</reference>
<evidence type="ECO:0000313" key="1">
    <source>
        <dbReference type="EMBL" id="GAJ06170.1"/>
    </source>
</evidence>
<accession>X1VGE4</accession>
<protein>
    <submittedName>
        <fullName evidence="1">Uncharacterized protein</fullName>
    </submittedName>
</protein>
<feature type="non-terminal residue" evidence="1">
    <location>
        <position position="118"/>
    </location>
</feature>
<comment type="caution">
    <text evidence="1">The sequence shown here is derived from an EMBL/GenBank/DDBJ whole genome shotgun (WGS) entry which is preliminary data.</text>
</comment>
<sequence length="118" mass="12652">MAGSVSTVDGAAIKTDIGKLEHHDHSRWRVYPQVVTSVVQLAAEASADTFGSWVEIVPINTVPFTFDVIGLIVEVPSAVTTYHIQLGISATTDPPGTNDEAGERRLKIAEVPVKRATE</sequence>
<organism evidence="1">
    <name type="scientific">marine sediment metagenome</name>
    <dbReference type="NCBI Taxonomy" id="412755"/>
    <lineage>
        <taxon>unclassified sequences</taxon>
        <taxon>metagenomes</taxon>
        <taxon>ecological metagenomes</taxon>
    </lineage>
</organism>
<gene>
    <name evidence="1" type="ORF">S12H4_41385</name>
</gene>
<dbReference type="EMBL" id="BARW01025217">
    <property type="protein sequence ID" value="GAJ06170.1"/>
    <property type="molecule type" value="Genomic_DNA"/>
</dbReference>
<name>X1VGE4_9ZZZZ</name>
<proteinExistence type="predicted"/>
<dbReference type="AlphaFoldDB" id="X1VGE4"/>